<comment type="similarity">
    <text evidence="6">Belongs to the HepT RNase toxin family.</text>
</comment>
<proteinExistence type="inferred from homology"/>
<dbReference type="EMBL" id="JAQOUE010000001">
    <property type="protein sequence ID" value="MDT7042473.1"/>
    <property type="molecule type" value="Genomic_DNA"/>
</dbReference>
<keyword evidence="3" id="KW-0540">Nuclease</keyword>
<comment type="caution">
    <text evidence="7">The sequence shown here is derived from an EMBL/GenBank/DDBJ whole genome shotgun (WGS) entry which is preliminary data.</text>
</comment>
<organism evidence="7 8">
    <name type="scientific">Candidatus Nitronereus thalassa</name>
    <dbReference type="NCBI Taxonomy" id="3020898"/>
    <lineage>
        <taxon>Bacteria</taxon>
        <taxon>Pseudomonadati</taxon>
        <taxon>Nitrospirota</taxon>
        <taxon>Nitrospiria</taxon>
        <taxon>Nitrospirales</taxon>
        <taxon>Nitrospiraceae</taxon>
        <taxon>Candidatus Nitronereus</taxon>
    </lineage>
</organism>
<keyword evidence="5" id="KW-0378">Hydrolase</keyword>
<name>A0ABU3K827_9BACT</name>
<evidence type="ECO:0000256" key="6">
    <source>
        <dbReference type="ARBA" id="ARBA00024207"/>
    </source>
</evidence>
<evidence type="ECO:0000313" key="8">
    <source>
        <dbReference type="Proteomes" id="UP001250932"/>
    </source>
</evidence>
<sequence length="114" mass="13726">MRNDKERLQDILEAIERIERYTPDGRHRFEQEELLQTWMVHHIQIIGEAARKLSDSVRKDHSEIPWPQIITMRNVLVHDYFGLDLQEVWMVVERDIPNLKPRIEAILRNMEKSA</sequence>
<keyword evidence="2" id="KW-1277">Toxin-antitoxin system</keyword>
<dbReference type="Gene3D" id="1.20.120.580">
    <property type="entry name" value="bsu32300-like"/>
    <property type="match status" value="1"/>
</dbReference>
<keyword evidence="4" id="KW-0547">Nucleotide-binding</keyword>
<evidence type="ECO:0000256" key="5">
    <source>
        <dbReference type="ARBA" id="ARBA00022801"/>
    </source>
</evidence>
<evidence type="ECO:0000256" key="1">
    <source>
        <dbReference type="ARBA" id="ARBA00022553"/>
    </source>
</evidence>
<keyword evidence="8" id="KW-1185">Reference proteome</keyword>
<evidence type="ECO:0000256" key="4">
    <source>
        <dbReference type="ARBA" id="ARBA00022741"/>
    </source>
</evidence>
<dbReference type="InterPro" id="IPR051813">
    <property type="entry name" value="HepT_RNase_toxin"/>
</dbReference>
<keyword evidence="1" id="KW-0597">Phosphoprotein</keyword>
<gene>
    <name evidence="7" type="ORF">PPG34_08915</name>
</gene>
<reference evidence="7 8" key="1">
    <citation type="journal article" date="2023" name="ISME J.">
        <title>Cultivation and genomic characterization of novel and ubiquitous marine nitrite-oxidizing bacteria from the Nitrospirales.</title>
        <authorList>
            <person name="Mueller A.J."/>
            <person name="Daebeler A."/>
            <person name="Herbold C.W."/>
            <person name="Kirkegaard R.H."/>
            <person name="Daims H."/>
        </authorList>
    </citation>
    <scope>NUCLEOTIDE SEQUENCE [LARGE SCALE GENOMIC DNA]</scope>
    <source>
        <strain evidence="7 8">EB</strain>
    </source>
</reference>
<evidence type="ECO:0000313" key="7">
    <source>
        <dbReference type="EMBL" id="MDT7042473.1"/>
    </source>
</evidence>
<dbReference type="Proteomes" id="UP001250932">
    <property type="component" value="Unassembled WGS sequence"/>
</dbReference>
<dbReference type="InterPro" id="IPR037038">
    <property type="entry name" value="HepT-like_sf"/>
</dbReference>
<evidence type="ECO:0000256" key="2">
    <source>
        <dbReference type="ARBA" id="ARBA00022649"/>
    </source>
</evidence>
<dbReference type="RefSeq" id="WP_313832883.1">
    <property type="nucleotide sequence ID" value="NZ_JAQOUE010000001.1"/>
</dbReference>
<evidence type="ECO:0000256" key="3">
    <source>
        <dbReference type="ARBA" id="ARBA00022722"/>
    </source>
</evidence>
<dbReference type="InterPro" id="IPR008201">
    <property type="entry name" value="HepT-like"/>
</dbReference>
<dbReference type="Pfam" id="PF01934">
    <property type="entry name" value="HepT-like"/>
    <property type="match status" value="1"/>
</dbReference>
<dbReference type="PANTHER" id="PTHR34139">
    <property type="entry name" value="UPF0331 PROTEIN MJ0127"/>
    <property type="match status" value="1"/>
</dbReference>
<accession>A0ABU3K827</accession>
<protein>
    <submittedName>
        <fullName evidence="7">DUF86 domain-containing protein</fullName>
    </submittedName>
</protein>
<dbReference type="PANTHER" id="PTHR34139:SF1">
    <property type="entry name" value="RNASE MJ1380-RELATED"/>
    <property type="match status" value="1"/>
</dbReference>